<evidence type="ECO:0000313" key="2">
    <source>
        <dbReference type="Proteomes" id="UP000560131"/>
    </source>
</evidence>
<dbReference type="RefSeq" id="WP_184039869.1">
    <property type="nucleotide sequence ID" value="NZ_BAABAR010000018.1"/>
</dbReference>
<proteinExistence type="predicted"/>
<comment type="caution">
    <text evidence="1">The sequence shown here is derived from an EMBL/GenBank/DDBJ whole genome shotgun (WGS) entry which is preliminary data.</text>
</comment>
<keyword evidence="2" id="KW-1185">Reference proteome</keyword>
<dbReference type="Proteomes" id="UP000560131">
    <property type="component" value="Unassembled WGS sequence"/>
</dbReference>
<organism evidence="1 2">
    <name type="scientific">Sphingomonas endophytica</name>
    <dbReference type="NCBI Taxonomy" id="869719"/>
    <lineage>
        <taxon>Bacteria</taxon>
        <taxon>Pseudomonadati</taxon>
        <taxon>Pseudomonadota</taxon>
        <taxon>Alphaproteobacteria</taxon>
        <taxon>Sphingomonadales</taxon>
        <taxon>Sphingomonadaceae</taxon>
        <taxon>Sphingomonas</taxon>
    </lineage>
</organism>
<sequence>MTKAHAALSYEQAQARIAERLGSKRAAAIAGVALRTFYDWGDPDVDRTIPIAAAEKLDRAYLAAGGDCMPFLDTLTLRLSVAREACFADPRALVDVAARFAKEAGEFSAATFHASRPDATAADMAAVGKEGLEAIGAAQSVVSAVGGIAAAARAPPDTG</sequence>
<evidence type="ECO:0000313" key="1">
    <source>
        <dbReference type="EMBL" id="MBB5727125.1"/>
    </source>
</evidence>
<reference evidence="1 2" key="1">
    <citation type="submission" date="2020-08" db="EMBL/GenBank/DDBJ databases">
        <title>Genomic Encyclopedia of Type Strains, Phase IV (KMG-IV): sequencing the most valuable type-strain genomes for metagenomic binning, comparative biology and taxonomic classification.</title>
        <authorList>
            <person name="Goeker M."/>
        </authorList>
    </citation>
    <scope>NUCLEOTIDE SEQUENCE [LARGE SCALE GENOMIC DNA]</scope>
    <source>
        <strain evidence="1 2">DSM 101535</strain>
    </source>
</reference>
<protein>
    <submittedName>
        <fullName evidence="1">Uncharacterized protein</fullName>
    </submittedName>
</protein>
<accession>A0ABR6N8L5</accession>
<gene>
    <name evidence="1" type="ORF">FHS97_003079</name>
</gene>
<name>A0ABR6N8L5_9SPHN</name>
<dbReference type="EMBL" id="JACIJN010000011">
    <property type="protein sequence ID" value="MBB5727125.1"/>
    <property type="molecule type" value="Genomic_DNA"/>
</dbReference>